<evidence type="ECO:0000259" key="6">
    <source>
        <dbReference type="PROSITE" id="PS50090"/>
    </source>
</evidence>
<feature type="compositionally biased region" description="Basic and acidic residues" evidence="5">
    <location>
        <begin position="387"/>
        <end position="400"/>
    </location>
</feature>
<feature type="domain" description="HTH myb-type" evidence="7">
    <location>
        <begin position="58"/>
        <end position="108"/>
    </location>
</feature>
<dbReference type="InterPro" id="IPR009057">
    <property type="entry name" value="Homeodomain-like_sf"/>
</dbReference>
<dbReference type="GO" id="GO:0005634">
    <property type="term" value="C:nucleus"/>
    <property type="evidence" value="ECO:0007669"/>
    <property type="project" value="UniProtKB-SubCell"/>
</dbReference>
<dbReference type="Proteomes" id="UP000053328">
    <property type="component" value="Unassembled WGS sequence"/>
</dbReference>
<dbReference type="HOGENOM" id="CLU_046302_1_0_1"/>
<dbReference type="OrthoDB" id="2143914at2759"/>
<reference evidence="8 9" key="1">
    <citation type="submission" date="2015-01" db="EMBL/GenBank/DDBJ databases">
        <title>The Genome Sequence of Exophiala spinifera CBS89968.</title>
        <authorList>
            <consortium name="The Broad Institute Genomics Platform"/>
            <person name="Cuomo C."/>
            <person name="de Hoog S."/>
            <person name="Gorbushina A."/>
            <person name="Stielow B."/>
            <person name="Teixiera M."/>
            <person name="Abouelleil A."/>
            <person name="Chapman S.B."/>
            <person name="Priest M."/>
            <person name="Young S.K."/>
            <person name="Wortman J."/>
            <person name="Nusbaum C."/>
            <person name="Birren B."/>
        </authorList>
    </citation>
    <scope>NUCLEOTIDE SEQUENCE [LARGE SCALE GENOMIC DNA]</scope>
    <source>
        <strain evidence="8 9">CBS 89968</strain>
    </source>
</reference>
<keyword evidence="3" id="KW-0238">DNA-binding</keyword>
<dbReference type="RefSeq" id="XP_016237264.1">
    <property type="nucleotide sequence ID" value="XM_016378587.1"/>
</dbReference>
<sequence>MSRSSRRGPWLPEEDATLLRLVKTQGPNNWVRISQHMQHRSPKQCRERYHQNLKPSLNHEPISAQEGELIEELVGEMGKRWAEIARRLGNRSDNAVKNWWNGSMNRRKRHSVHPGGGSTSVGYRTHPIPASGSLGQIYLQHRGMTSTDEYRDRQSLEPPTSCEEPLNGYELERNYGSLRQDRQFHSSQLPIGHLQHPSSSRSAELPPESLLLPQSSSQLRQEGAFAPSLPRLPSYPTPTSVHRNDWHLPPLTHLERPILSPAPTVASHASSNQQAPSLVSDNQSNCSISPKTVPSPRPGIPSSNTLQVQLWSDTQRPFSRGSLQDIRPCLAEYKQDQGHVSAFQPHLNRFSGSPSAQLLPAPEPPLSGHRGGSSDLKDFTVGSRTLATKDARMDVSRLLD</sequence>
<evidence type="ECO:0000313" key="9">
    <source>
        <dbReference type="Proteomes" id="UP000053328"/>
    </source>
</evidence>
<dbReference type="GO" id="GO:0000981">
    <property type="term" value="F:DNA-binding transcription factor activity, RNA polymerase II-specific"/>
    <property type="evidence" value="ECO:0007669"/>
    <property type="project" value="TreeGrafter"/>
</dbReference>
<feature type="region of interest" description="Disordered" evidence="5">
    <location>
        <begin position="215"/>
        <end position="235"/>
    </location>
</feature>
<evidence type="ECO:0000256" key="5">
    <source>
        <dbReference type="SAM" id="MobiDB-lite"/>
    </source>
</evidence>
<dbReference type="GO" id="GO:0045944">
    <property type="term" value="P:positive regulation of transcription by RNA polymerase II"/>
    <property type="evidence" value="ECO:0007669"/>
    <property type="project" value="TreeGrafter"/>
</dbReference>
<protein>
    <recommendedName>
        <fullName evidence="10">MYB family conidiophore development protein FlbD</fullName>
    </recommendedName>
</protein>
<dbReference type="InterPro" id="IPR050560">
    <property type="entry name" value="MYB_TF"/>
</dbReference>
<dbReference type="GO" id="GO:1902584">
    <property type="term" value="P:positive regulation of response to water deprivation"/>
    <property type="evidence" value="ECO:0007669"/>
    <property type="project" value="UniProtKB-ARBA"/>
</dbReference>
<dbReference type="GO" id="GO:0050891">
    <property type="term" value="P:multicellular organismal-level water homeostasis"/>
    <property type="evidence" value="ECO:0007669"/>
    <property type="project" value="UniProtKB-ARBA"/>
</dbReference>
<evidence type="ECO:0008006" key="10">
    <source>
        <dbReference type="Google" id="ProtNLM"/>
    </source>
</evidence>
<dbReference type="GO" id="GO:0032875">
    <property type="term" value="P:regulation of DNA endoreduplication"/>
    <property type="evidence" value="ECO:0007669"/>
    <property type="project" value="UniProtKB-ARBA"/>
</dbReference>
<evidence type="ECO:0000313" key="8">
    <source>
        <dbReference type="EMBL" id="KIW17048.1"/>
    </source>
</evidence>
<evidence type="ECO:0000256" key="4">
    <source>
        <dbReference type="ARBA" id="ARBA00023242"/>
    </source>
</evidence>
<feature type="domain" description="Myb-like" evidence="6">
    <location>
        <begin position="54"/>
        <end position="104"/>
    </location>
</feature>
<feature type="domain" description="HTH myb-type" evidence="7">
    <location>
        <begin position="1"/>
        <end position="57"/>
    </location>
</feature>
<dbReference type="GO" id="GO:1901002">
    <property type="term" value="P:positive regulation of response to salt stress"/>
    <property type="evidence" value="ECO:0007669"/>
    <property type="project" value="UniProtKB-ARBA"/>
</dbReference>
<dbReference type="PANTHER" id="PTHR45614">
    <property type="entry name" value="MYB PROTEIN-RELATED"/>
    <property type="match status" value="1"/>
</dbReference>
<dbReference type="STRING" id="91928.A0A0D2BDN8"/>
<gene>
    <name evidence="8" type="ORF">PV08_04239</name>
</gene>
<keyword evidence="9" id="KW-1185">Reference proteome</keyword>
<feature type="region of interest" description="Disordered" evidence="5">
    <location>
        <begin position="145"/>
        <end position="167"/>
    </location>
</feature>
<dbReference type="InterPro" id="IPR017930">
    <property type="entry name" value="Myb_dom"/>
</dbReference>
<dbReference type="VEuPathDB" id="FungiDB:PV08_04239"/>
<feature type="compositionally biased region" description="Polar residues" evidence="5">
    <location>
        <begin position="267"/>
        <end position="292"/>
    </location>
</feature>
<dbReference type="GO" id="GO:0000278">
    <property type="term" value="P:mitotic cell cycle"/>
    <property type="evidence" value="ECO:0007669"/>
    <property type="project" value="TreeGrafter"/>
</dbReference>
<dbReference type="GeneID" id="27331322"/>
<name>A0A0D2BDN8_9EURO</name>
<proteinExistence type="predicted"/>
<dbReference type="FunFam" id="1.10.10.60:FF:000355">
    <property type="entry name" value="Transcription factor MYB124"/>
    <property type="match status" value="1"/>
</dbReference>
<dbReference type="GO" id="GO:1902806">
    <property type="term" value="P:regulation of cell cycle G1/S phase transition"/>
    <property type="evidence" value="ECO:0007669"/>
    <property type="project" value="UniProtKB-ARBA"/>
</dbReference>
<organism evidence="8 9">
    <name type="scientific">Exophiala spinifera</name>
    <dbReference type="NCBI Taxonomy" id="91928"/>
    <lineage>
        <taxon>Eukaryota</taxon>
        <taxon>Fungi</taxon>
        <taxon>Dikarya</taxon>
        <taxon>Ascomycota</taxon>
        <taxon>Pezizomycotina</taxon>
        <taxon>Eurotiomycetes</taxon>
        <taxon>Chaetothyriomycetidae</taxon>
        <taxon>Chaetothyriales</taxon>
        <taxon>Herpotrichiellaceae</taxon>
        <taxon>Exophiala</taxon>
    </lineage>
</organism>
<comment type="subcellular location">
    <subcellularLocation>
        <location evidence="1">Nucleus</location>
    </subcellularLocation>
</comment>
<evidence type="ECO:0000256" key="2">
    <source>
        <dbReference type="ARBA" id="ARBA00022737"/>
    </source>
</evidence>
<dbReference type="PROSITE" id="PS51294">
    <property type="entry name" value="HTH_MYB"/>
    <property type="match status" value="2"/>
</dbReference>
<dbReference type="PANTHER" id="PTHR45614:SF25">
    <property type="entry name" value="MYB PROTEIN"/>
    <property type="match status" value="1"/>
</dbReference>
<dbReference type="SUPFAM" id="SSF46689">
    <property type="entry name" value="Homeodomain-like"/>
    <property type="match status" value="1"/>
</dbReference>
<dbReference type="GO" id="GO:0000978">
    <property type="term" value="F:RNA polymerase II cis-regulatory region sequence-specific DNA binding"/>
    <property type="evidence" value="ECO:0007669"/>
    <property type="project" value="TreeGrafter"/>
</dbReference>
<keyword evidence="4" id="KW-0539">Nucleus</keyword>
<keyword evidence="2" id="KW-0677">Repeat</keyword>
<evidence type="ECO:0000256" key="3">
    <source>
        <dbReference type="ARBA" id="ARBA00023125"/>
    </source>
</evidence>
<evidence type="ECO:0000259" key="7">
    <source>
        <dbReference type="PROSITE" id="PS51294"/>
    </source>
</evidence>
<accession>A0A0D2BDN8</accession>
<dbReference type="GO" id="GO:2000037">
    <property type="term" value="P:regulation of stomatal complex patterning"/>
    <property type="evidence" value="ECO:0007669"/>
    <property type="project" value="UniProtKB-ARBA"/>
</dbReference>
<dbReference type="PROSITE" id="PS50090">
    <property type="entry name" value="MYB_LIKE"/>
    <property type="match status" value="2"/>
</dbReference>
<dbReference type="EMBL" id="KN847494">
    <property type="protein sequence ID" value="KIW17048.1"/>
    <property type="molecule type" value="Genomic_DNA"/>
</dbReference>
<dbReference type="CDD" id="cd00167">
    <property type="entry name" value="SANT"/>
    <property type="match status" value="2"/>
</dbReference>
<dbReference type="GO" id="GO:0033993">
    <property type="term" value="P:response to lipid"/>
    <property type="evidence" value="ECO:0007669"/>
    <property type="project" value="UniProtKB-ARBA"/>
</dbReference>
<feature type="domain" description="Myb-like" evidence="6">
    <location>
        <begin position="2"/>
        <end position="53"/>
    </location>
</feature>
<dbReference type="Gene3D" id="1.10.10.60">
    <property type="entry name" value="Homeodomain-like"/>
    <property type="match status" value="2"/>
</dbReference>
<evidence type="ECO:0000256" key="1">
    <source>
        <dbReference type="ARBA" id="ARBA00004123"/>
    </source>
</evidence>
<dbReference type="AlphaFoldDB" id="A0A0D2BDN8"/>
<dbReference type="InterPro" id="IPR001005">
    <property type="entry name" value="SANT/Myb"/>
</dbReference>
<feature type="region of interest" description="Disordered" evidence="5">
    <location>
        <begin position="345"/>
        <end position="400"/>
    </location>
</feature>
<dbReference type="SMART" id="SM00717">
    <property type="entry name" value="SANT"/>
    <property type="match status" value="2"/>
</dbReference>
<dbReference type="Pfam" id="PF00249">
    <property type="entry name" value="Myb_DNA-binding"/>
    <property type="match status" value="2"/>
</dbReference>
<feature type="region of interest" description="Disordered" evidence="5">
    <location>
        <begin position="263"/>
        <end position="304"/>
    </location>
</feature>